<protein>
    <recommendedName>
        <fullName evidence="6 15">tRNA (guanine-N(1)-)-methyltransferase</fullName>
        <ecNumber evidence="5 15">2.1.1.228</ecNumber>
    </recommendedName>
    <alternativeName>
        <fullName evidence="12 15">M1G-methyltransferase</fullName>
    </alternativeName>
    <alternativeName>
        <fullName evidence="13 15">tRNA [GM37] methyltransferase</fullName>
    </alternativeName>
</protein>
<dbReference type="GO" id="GO:0002939">
    <property type="term" value="P:tRNA N1-guanine methylation"/>
    <property type="evidence" value="ECO:0007669"/>
    <property type="project" value="TreeGrafter"/>
</dbReference>
<name>A0A9D1CHU6_9FIRM</name>
<dbReference type="NCBIfam" id="NF000648">
    <property type="entry name" value="PRK00026.1"/>
    <property type="match status" value="1"/>
</dbReference>
<accession>A0A9D1CHU6</accession>
<dbReference type="SUPFAM" id="SSF75217">
    <property type="entry name" value="alpha/beta knot"/>
    <property type="match status" value="1"/>
</dbReference>
<gene>
    <name evidence="15 19" type="primary">trmD</name>
    <name evidence="19" type="ORF">IAA66_02625</name>
</gene>
<feature type="domain" description="tRNA methyltransferase TRMD/TRM10-type" evidence="18">
    <location>
        <begin position="1"/>
        <end position="224"/>
    </location>
</feature>
<feature type="binding site" evidence="15 16">
    <location>
        <begin position="132"/>
        <end position="137"/>
    </location>
    <ligand>
        <name>S-adenosyl-L-methionine</name>
        <dbReference type="ChEBI" id="CHEBI:59789"/>
    </ligand>
</feature>
<comment type="similarity">
    <text evidence="3 15 17">Belongs to the RNA methyltransferase TrmD family.</text>
</comment>
<reference evidence="19" key="1">
    <citation type="submission" date="2020-10" db="EMBL/GenBank/DDBJ databases">
        <authorList>
            <person name="Gilroy R."/>
        </authorList>
    </citation>
    <scope>NUCLEOTIDE SEQUENCE</scope>
    <source>
        <strain evidence="19">ChiHile30-977</strain>
    </source>
</reference>
<evidence type="ECO:0000256" key="2">
    <source>
        <dbReference type="ARBA" id="ARBA00004496"/>
    </source>
</evidence>
<comment type="caution">
    <text evidence="19">The sequence shown here is derived from an EMBL/GenBank/DDBJ whole genome shotgun (WGS) entry which is preliminary data.</text>
</comment>
<comment type="catalytic activity">
    <reaction evidence="14 15 17">
        <text>guanosine(37) in tRNA + S-adenosyl-L-methionine = N(1)-methylguanosine(37) in tRNA + S-adenosyl-L-homocysteine + H(+)</text>
        <dbReference type="Rhea" id="RHEA:36899"/>
        <dbReference type="Rhea" id="RHEA-COMP:10145"/>
        <dbReference type="Rhea" id="RHEA-COMP:10147"/>
        <dbReference type="ChEBI" id="CHEBI:15378"/>
        <dbReference type="ChEBI" id="CHEBI:57856"/>
        <dbReference type="ChEBI" id="CHEBI:59789"/>
        <dbReference type="ChEBI" id="CHEBI:73542"/>
        <dbReference type="ChEBI" id="CHEBI:74269"/>
        <dbReference type="EC" id="2.1.1.228"/>
    </reaction>
</comment>
<dbReference type="AlphaFoldDB" id="A0A9D1CHU6"/>
<comment type="subunit">
    <text evidence="4 15 17">Homodimer.</text>
</comment>
<dbReference type="InterPro" id="IPR023148">
    <property type="entry name" value="tRNA_m1G_MeTrfase_C_sf"/>
</dbReference>
<dbReference type="Proteomes" id="UP000886819">
    <property type="component" value="Unassembled WGS sequence"/>
</dbReference>
<organism evidence="19 20">
    <name type="scientific">Candidatus Avichristensenella intestinipullorum</name>
    <dbReference type="NCBI Taxonomy" id="2840693"/>
    <lineage>
        <taxon>Bacteria</taxon>
        <taxon>Bacillati</taxon>
        <taxon>Bacillota</taxon>
        <taxon>Clostridia</taxon>
        <taxon>Candidatus Avichristensenella</taxon>
    </lineage>
</organism>
<evidence type="ECO:0000256" key="7">
    <source>
        <dbReference type="ARBA" id="ARBA00022490"/>
    </source>
</evidence>
<evidence type="ECO:0000256" key="4">
    <source>
        <dbReference type="ARBA" id="ARBA00011738"/>
    </source>
</evidence>
<evidence type="ECO:0000256" key="17">
    <source>
        <dbReference type="RuleBase" id="RU003464"/>
    </source>
</evidence>
<keyword evidence="11 15" id="KW-0819">tRNA processing</keyword>
<evidence type="ECO:0000256" key="9">
    <source>
        <dbReference type="ARBA" id="ARBA00022679"/>
    </source>
</evidence>
<dbReference type="InterPro" id="IPR029026">
    <property type="entry name" value="tRNA_m1G_MTases_N"/>
</dbReference>
<dbReference type="InterPro" id="IPR016009">
    <property type="entry name" value="tRNA_MeTrfase_TRMD/TRM10"/>
</dbReference>
<evidence type="ECO:0000256" key="10">
    <source>
        <dbReference type="ARBA" id="ARBA00022691"/>
    </source>
</evidence>
<dbReference type="EC" id="2.1.1.228" evidence="5 15"/>
<evidence type="ECO:0000313" key="19">
    <source>
        <dbReference type="EMBL" id="HIQ62466.1"/>
    </source>
</evidence>
<dbReference type="Gene3D" id="3.40.1280.10">
    <property type="match status" value="1"/>
</dbReference>
<evidence type="ECO:0000313" key="20">
    <source>
        <dbReference type="Proteomes" id="UP000886819"/>
    </source>
</evidence>
<evidence type="ECO:0000256" key="8">
    <source>
        <dbReference type="ARBA" id="ARBA00022603"/>
    </source>
</evidence>
<proteinExistence type="inferred from homology"/>
<dbReference type="GO" id="GO:0052906">
    <property type="term" value="F:tRNA (guanine(37)-N1)-methyltransferase activity"/>
    <property type="evidence" value="ECO:0007669"/>
    <property type="project" value="UniProtKB-UniRule"/>
</dbReference>
<sequence>MKITVLTIFPHMFDSFLKESILGRAIAQGLLAVEPVDLRPFSDRKHKNTDDDPFGGGAGMVMLAQPILDAMAAVAPEPFHGRRIFLSPRGQTLTQKKAEALSRERELVLLCGHYEGVDQRAIDACIDEEISVGDYVLTGGEPAAMVLIDCIARLIPGVLGSEASAQEESFTSGLLEYPQYTRPRSLRGMEVPEVLLGGNHAEIVKWRREQSLRITWERRPELLREADLTPRERRQVEQWQRDAQTREP</sequence>
<dbReference type="PANTHER" id="PTHR46417">
    <property type="entry name" value="TRNA (GUANINE-N(1)-)-METHYLTRANSFERASE"/>
    <property type="match status" value="1"/>
</dbReference>
<comment type="subcellular location">
    <subcellularLocation>
        <location evidence="2 15 17">Cytoplasm</location>
    </subcellularLocation>
</comment>
<dbReference type="Pfam" id="PF01746">
    <property type="entry name" value="tRNA_m1G_MT"/>
    <property type="match status" value="1"/>
</dbReference>
<evidence type="ECO:0000256" key="14">
    <source>
        <dbReference type="ARBA" id="ARBA00047783"/>
    </source>
</evidence>
<evidence type="ECO:0000256" key="3">
    <source>
        <dbReference type="ARBA" id="ARBA00007630"/>
    </source>
</evidence>
<dbReference type="CDD" id="cd18080">
    <property type="entry name" value="TrmD-like"/>
    <property type="match status" value="1"/>
</dbReference>
<evidence type="ECO:0000256" key="1">
    <source>
        <dbReference type="ARBA" id="ARBA00002634"/>
    </source>
</evidence>
<keyword evidence="9 15" id="KW-0808">Transferase</keyword>
<keyword evidence="8 15" id="KW-0489">Methyltransferase</keyword>
<dbReference type="HAMAP" id="MF_00605">
    <property type="entry name" value="TrmD"/>
    <property type="match status" value="1"/>
</dbReference>
<evidence type="ECO:0000256" key="12">
    <source>
        <dbReference type="ARBA" id="ARBA00029736"/>
    </source>
</evidence>
<dbReference type="NCBIfam" id="TIGR00088">
    <property type="entry name" value="trmD"/>
    <property type="match status" value="1"/>
</dbReference>
<dbReference type="PANTHER" id="PTHR46417:SF1">
    <property type="entry name" value="TRNA (GUANINE-N(1)-)-METHYLTRANSFERASE"/>
    <property type="match status" value="1"/>
</dbReference>
<evidence type="ECO:0000256" key="5">
    <source>
        <dbReference type="ARBA" id="ARBA00012807"/>
    </source>
</evidence>
<evidence type="ECO:0000256" key="11">
    <source>
        <dbReference type="ARBA" id="ARBA00022694"/>
    </source>
</evidence>
<evidence type="ECO:0000256" key="6">
    <source>
        <dbReference type="ARBA" id="ARBA00014679"/>
    </source>
</evidence>
<evidence type="ECO:0000259" key="18">
    <source>
        <dbReference type="Pfam" id="PF01746"/>
    </source>
</evidence>
<dbReference type="EMBL" id="DVFI01000035">
    <property type="protein sequence ID" value="HIQ62466.1"/>
    <property type="molecule type" value="Genomic_DNA"/>
</dbReference>
<dbReference type="GO" id="GO:0005829">
    <property type="term" value="C:cytosol"/>
    <property type="evidence" value="ECO:0007669"/>
    <property type="project" value="TreeGrafter"/>
</dbReference>
<evidence type="ECO:0000256" key="13">
    <source>
        <dbReference type="ARBA" id="ARBA00033392"/>
    </source>
</evidence>
<dbReference type="InterPro" id="IPR029028">
    <property type="entry name" value="Alpha/beta_knot_MTases"/>
</dbReference>
<comment type="function">
    <text evidence="1 15 17">Specifically methylates guanosine-37 in various tRNAs.</text>
</comment>
<dbReference type="FunFam" id="1.10.1270.20:FF:000001">
    <property type="entry name" value="tRNA (guanine-N(1)-)-methyltransferase"/>
    <property type="match status" value="1"/>
</dbReference>
<evidence type="ECO:0000256" key="16">
    <source>
        <dbReference type="PIRSR" id="PIRSR000386-1"/>
    </source>
</evidence>
<keyword evidence="7 15" id="KW-0963">Cytoplasm</keyword>
<keyword evidence="10 15" id="KW-0949">S-adenosyl-L-methionine</keyword>
<dbReference type="Gene3D" id="1.10.1270.20">
    <property type="entry name" value="tRNA(m1g37)methyltransferase, domain 2"/>
    <property type="match status" value="1"/>
</dbReference>
<evidence type="ECO:0000256" key="15">
    <source>
        <dbReference type="HAMAP-Rule" id="MF_00605"/>
    </source>
</evidence>
<dbReference type="FunFam" id="3.40.1280.10:FF:000001">
    <property type="entry name" value="tRNA (guanine-N(1)-)-methyltransferase"/>
    <property type="match status" value="1"/>
</dbReference>
<dbReference type="InterPro" id="IPR002649">
    <property type="entry name" value="tRNA_m1G_MeTrfase_TrmD"/>
</dbReference>
<dbReference type="PIRSF" id="PIRSF000386">
    <property type="entry name" value="tRNA_mtase"/>
    <property type="match status" value="1"/>
</dbReference>
<feature type="binding site" evidence="15 16">
    <location>
        <position position="112"/>
    </location>
    <ligand>
        <name>S-adenosyl-L-methionine</name>
        <dbReference type="ChEBI" id="CHEBI:59789"/>
    </ligand>
</feature>
<reference evidence="19" key="2">
    <citation type="journal article" date="2021" name="PeerJ">
        <title>Extensive microbial diversity within the chicken gut microbiome revealed by metagenomics and culture.</title>
        <authorList>
            <person name="Gilroy R."/>
            <person name="Ravi A."/>
            <person name="Getino M."/>
            <person name="Pursley I."/>
            <person name="Horton D.L."/>
            <person name="Alikhan N.F."/>
            <person name="Baker D."/>
            <person name="Gharbi K."/>
            <person name="Hall N."/>
            <person name="Watson M."/>
            <person name="Adriaenssens E.M."/>
            <person name="Foster-Nyarko E."/>
            <person name="Jarju S."/>
            <person name="Secka A."/>
            <person name="Antonio M."/>
            <person name="Oren A."/>
            <person name="Chaudhuri R.R."/>
            <person name="La Ragione R."/>
            <person name="Hildebrand F."/>
            <person name="Pallen M.J."/>
        </authorList>
    </citation>
    <scope>NUCLEOTIDE SEQUENCE</scope>
    <source>
        <strain evidence="19">ChiHile30-977</strain>
    </source>
</reference>